<gene>
    <name evidence="1" type="ORF">SDC9_182105</name>
</gene>
<comment type="caution">
    <text evidence="1">The sequence shown here is derived from an EMBL/GenBank/DDBJ whole genome shotgun (WGS) entry which is preliminary data.</text>
</comment>
<dbReference type="AlphaFoldDB" id="A0A645H6G1"/>
<dbReference type="EMBL" id="VSSQ01087748">
    <property type="protein sequence ID" value="MPN34611.1"/>
    <property type="molecule type" value="Genomic_DNA"/>
</dbReference>
<sequence length="104" mass="12190">MPHEGIGCGLLVSLLLRYTDAHALRKRKQLAQHLALRFKQLVVRAHFAVHAKRYRHLRAEAKHLFQQTEYLPVRAIQPVDVDWQSRNERRGQQSRGFVCRIVEA</sequence>
<accession>A0A645H6G1</accession>
<name>A0A645H6G1_9ZZZZ</name>
<evidence type="ECO:0000313" key="1">
    <source>
        <dbReference type="EMBL" id="MPN34611.1"/>
    </source>
</evidence>
<organism evidence="1">
    <name type="scientific">bioreactor metagenome</name>
    <dbReference type="NCBI Taxonomy" id="1076179"/>
    <lineage>
        <taxon>unclassified sequences</taxon>
        <taxon>metagenomes</taxon>
        <taxon>ecological metagenomes</taxon>
    </lineage>
</organism>
<reference evidence="1" key="1">
    <citation type="submission" date="2019-08" db="EMBL/GenBank/DDBJ databases">
        <authorList>
            <person name="Kucharzyk K."/>
            <person name="Murdoch R.W."/>
            <person name="Higgins S."/>
            <person name="Loffler F."/>
        </authorList>
    </citation>
    <scope>NUCLEOTIDE SEQUENCE</scope>
</reference>
<protein>
    <submittedName>
        <fullName evidence="1">Uncharacterized protein</fullName>
    </submittedName>
</protein>
<proteinExistence type="predicted"/>